<dbReference type="EMBL" id="BMJM01000006">
    <property type="protein sequence ID" value="GGE13178.1"/>
    <property type="molecule type" value="Genomic_DNA"/>
</dbReference>
<accession>A0A917E8B3</accession>
<reference evidence="1" key="2">
    <citation type="submission" date="2020-09" db="EMBL/GenBank/DDBJ databases">
        <authorList>
            <person name="Sun Q."/>
            <person name="Zhou Y."/>
        </authorList>
    </citation>
    <scope>NUCLEOTIDE SEQUENCE</scope>
    <source>
        <strain evidence="1">CGMCC 1.15519</strain>
    </source>
</reference>
<evidence type="ECO:0008006" key="3">
    <source>
        <dbReference type="Google" id="ProtNLM"/>
    </source>
</evidence>
<gene>
    <name evidence="1" type="ORF">GCM10011529_19440</name>
</gene>
<evidence type="ECO:0000313" key="2">
    <source>
        <dbReference type="Proteomes" id="UP000635071"/>
    </source>
</evidence>
<dbReference type="Proteomes" id="UP000635071">
    <property type="component" value="Unassembled WGS sequence"/>
</dbReference>
<dbReference type="RefSeq" id="WP_188762762.1">
    <property type="nucleotide sequence ID" value="NZ_BMJM01000006.1"/>
</dbReference>
<name>A0A917E8B3_9SPHN</name>
<proteinExistence type="predicted"/>
<keyword evidence="2" id="KW-1185">Reference proteome</keyword>
<dbReference type="AlphaFoldDB" id="A0A917E8B3"/>
<protein>
    <recommendedName>
        <fullName evidence="3">DUF2497 domain-containing protein</fullName>
    </recommendedName>
</protein>
<organism evidence="1 2">
    <name type="scientific">Sandarakinorhabdus glacialis</name>
    <dbReference type="NCBI Taxonomy" id="1614636"/>
    <lineage>
        <taxon>Bacteria</taxon>
        <taxon>Pseudomonadati</taxon>
        <taxon>Pseudomonadota</taxon>
        <taxon>Alphaproteobacteria</taxon>
        <taxon>Sphingomonadales</taxon>
        <taxon>Sphingosinicellaceae</taxon>
        <taxon>Sandarakinorhabdus</taxon>
    </lineage>
</organism>
<reference evidence="1" key="1">
    <citation type="journal article" date="2014" name="Int. J. Syst. Evol. Microbiol.">
        <title>Complete genome sequence of Corynebacterium casei LMG S-19264T (=DSM 44701T), isolated from a smear-ripened cheese.</title>
        <authorList>
            <consortium name="US DOE Joint Genome Institute (JGI-PGF)"/>
            <person name="Walter F."/>
            <person name="Albersmeier A."/>
            <person name="Kalinowski J."/>
            <person name="Ruckert C."/>
        </authorList>
    </citation>
    <scope>NUCLEOTIDE SEQUENCE</scope>
    <source>
        <strain evidence="1">CGMCC 1.15519</strain>
    </source>
</reference>
<dbReference type="InterPro" id="IPR019632">
    <property type="entry name" value="DUF2497"/>
</dbReference>
<evidence type="ECO:0000313" key="1">
    <source>
        <dbReference type="EMBL" id="GGE13178.1"/>
    </source>
</evidence>
<comment type="caution">
    <text evidence="1">The sequence shown here is derived from an EMBL/GenBank/DDBJ whole genome shotgun (WGS) entry which is preliminary data.</text>
</comment>
<sequence>MSDLPPNIDAILASIRSRMNDEGDFQPVHEETLPVLVQTAAPVPPADLGAVAIPGGMTLDTLMRSMLEPMLKDWLDANMPEIVERIAQAEIKRLTGKD</sequence>
<dbReference type="Pfam" id="PF10691">
    <property type="entry name" value="DUF2497"/>
    <property type="match status" value="1"/>
</dbReference>